<evidence type="ECO:0000313" key="7">
    <source>
        <dbReference type="Proteomes" id="UP000005317"/>
    </source>
</evidence>
<keyword evidence="3" id="KW-0540">Nuclease</keyword>
<dbReference type="GO" id="GO:0016787">
    <property type="term" value="F:hydrolase activity"/>
    <property type="evidence" value="ECO:0007669"/>
    <property type="project" value="UniProtKB-KW"/>
</dbReference>
<evidence type="ECO:0008006" key="8">
    <source>
        <dbReference type="Google" id="ProtNLM"/>
    </source>
</evidence>
<evidence type="ECO:0000256" key="1">
    <source>
        <dbReference type="ARBA" id="ARBA00022553"/>
    </source>
</evidence>
<dbReference type="RefSeq" id="WP_002708906.1">
    <property type="nucleotide sequence ID" value="NZ_JH651384.1"/>
</dbReference>
<dbReference type="InterPro" id="IPR051813">
    <property type="entry name" value="HepT_RNase_toxin"/>
</dbReference>
<keyword evidence="7" id="KW-1185">Reference proteome</keyword>
<dbReference type="GO" id="GO:0000166">
    <property type="term" value="F:nucleotide binding"/>
    <property type="evidence" value="ECO:0007669"/>
    <property type="project" value="UniProtKB-KW"/>
</dbReference>
<evidence type="ECO:0000313" key="6">
    <source>
        <dbReference type="EMBL" id="EIJ34992.1"/>
    </source>
</evidence>
<protein>
    <recommendedName>
        <fullName evidence="8">DUF86 domain-containing protein</fullName>
    </recommendedName>
</protein>
<dbReference type="InterPro" id="IPR008201">
    <property type="entry name" value="HepT-like"/>
</dbReference>
<evidence type="ECO:0000256" key="2">
    <source>
        <dbReference type="ARBA" id="ARBA00022649"/>
    </source>
</evidence>
<keyword evidence="5" id="KW-0378">Hydrolase</keyword>
<dbReference type="OrthoDB" id="4829434at2"/>
<evidence type="ECO:0000256" key="5">
    <source>
        <dbReference type="ARBA" id="ARBA00022801"/>
    </source>
</evidence>
<dbReference type="GO" id="GO:0004540">
    <property type="term" value="F:RNA nuclease activity"/>
    <property type="evidence" value="ECO:0007669"/>
    <property type="project" value="InterPro"/>
</dbReference>
<gene>
    <name evidence="6" type="ORF">Thini_2446</name>
</gene>
<dbReference type="Proteomes" id="UP000005317">
    <property type="component" value="Unassembled WGS sequence"/>
</dbReference>
<reference evidence="7" key="1">
    <citation type="journal article" date="2011" name="Stand. Genomic Sci.">
        <title>Genome sequence of the filamentous, gliding Thiothrix nivea neotype strain (JP2(T)).</title>
        <authorList>
            <person name="Lapidus A."/>
            <person name="Nolan M."/>
            <person name="Lucas S."/>
            <person name="Glavina Del Rio T."/>
            <person name="Tice H."/>
            <person name="Cheng J.F."/>
            <person name="Tapia R."/>
            <person name="Han C."/>
            <person name="Goodwin L."/>
            <person name="Pitluck S."/>
            <person name="Liolios K."/>
            <person name="Pagani I."/>
            <person name="Ivanova N."/>
            <person name="Huntemann M."/>
            <person name="Mavromatis K."/>
            <person name="Mikhailova N."/>
            <person name="Pati A."/>
            <person name="Chen A."/>
            <person name="Palaniappan K."/>
            <person name="Land M."/>
            <person name="Brambilla E.M."/>
            <person name="Rohde M."/>
            <person name="Abt B."/>
            <person name="Verbarg S."/>
            <person name="Goker M."/>
            <person name="Bristow J."/>
            <person name="Eisen J.A."/>
            <person name="Markowitz V."/>
            <person name="Hugenholtz P."/>
            <person name="Kyrpides N.C."/>
            <person name="Klenk H.P."/>
            <person name="Woyke T."/>
        </authorList>
    </citation>
    <scope>NUCLEOTIDE SEQUENCE [LARGE SCALE GENOMIC DNA]</scope>
    <source>
        <strain evidence="7">ATCC 35100 / DSM 5205 / JP2</strain>
    </source>
</reference>
<keyword evidence="1" id="KW-0597">Phosphoprotein</keyword>
<keyword evidence="2" id="KW-1277">Toxin-antitoxin system</keyword>
<proteinExistence type="predicted"/>
<accession>A0A656HFL6</accession>
<evidence type="ECO:0000256" key="4">
    <source>
        <dbReference type="ARBA" id="ARBA00022741"/>
    </source>
</evidence>
<dbReference type="EMBL" id="JH651384">
    <property type="protein sequence ID" value="EIJ34992.1"/>
    <property type="molecule type" value="Genomic_DNA"/>
</dbReference>
<dbReference type="AlphaFoldDB" id="A0A656HFL6"/>
<dbReference type="PANTHER" id="PTHR34139">
    <property type="entry name" value="UPF0331 PROTEIN MJ0127"/>
    <property type="match status" value="1"/>
</dbReference>
<keyword evidence="4" id="KW-0547">Nucleotide-binding</keyword>
<sequence length="120" mass="13740">MKTSKKNLRTPDYLRHILDAIQQIEAYTSSMDYPAFQESRLILDAVVRNIEIIGEAARNISENDPAFTEQHANIPWEAMYAMRNRLAHGYFAVDARTVWQTIQDDLPELKGQISGVMKAD</sequence>
<dbReference type="Pfam" id="PF01934">
    <property type="entry name" value="HepT-like"/>
    <property type="match status" value="1"/>
</dbReference>
<dbReference type="PANTHER" id="PTHR34139:SF1">
    <property type="entry name" value="RNASE MJ1380-RELATED"/>
    <property type="match status" value="1"/>
</dbReference>
<evidence type="ECO:0000256" key="3">
    <source>
        <dbReference type="ARBA" id="ARBA00022722"/>
    </source>
</evidence>
<organism evidence="6 7">
    <name type="scientific">Thiothrix nivea (strain ATCC 35100 / DSM 5205 / JP2)</name>
    <dbReference type="NCBI Taxonomy" id="870187"/>
    <lineage>
        <taxon>Bacteria</taxon>
        <taxon>Pseudomonadati</taxon>
        <taxon>Pseudomonadota</taxon>
        <taxon>Gammaproteobacteria</taxon>
        <taxon>Thiotrichales</taxon>
        <taxon>Thiotrichaceae</taxon>
        <taxon>Thiothrix</taxon>
    </lineage>
</organism>
<name>A0A656HFL6_THINJ</name>
<dbReference type="GO" id="GO:0110001">
    <property type="term" value="C:toxin-antitoxin complex"/>
    <property type="evidence" value="ECO:0007669"/>
    <property type="project" value="InterPro"/>
</dbReference>